<dbReference type="PANTHER" id="PTHR33332">
    <property type="entry name" value="REVERSE TRANSCRIPTASE DOMAIN-CONTAINING PROTEIN"/>
    <property type="match status" value="1"/>
</dbReference>
<reference evidence="3" key="1">
    <citation type="submission" date="2017-11" db="EMBL/GenBank/DDBJ databases">
        <authorList>
            <person name="Lima N.C."/>
            <person name="Parody-Merino A.M."/>
            <person name="Battley P.F."/>
            <person name="Fidler A.E."/>
            <person name="Prosdocimi F."/>
        </authorList>
    </citation>
    <scope>NUCLEOTIDE SEQUENCE [LARGE SCALE GENOMIC DNA]</scope>
</reference>
<organism evidence="2 3">
    <name type="scientific">Limosa lapponica baueri</name>
    <dbReference type="NCBI Taxonomy" id="1758121"/>
    <lineage>
        <taxon>Eukaryota</taxon>
        <taxon>Metazoa</taxon>
        <taxon>Chordata</taxon>
        <taxon>Craniata</taxon>
        <taxon>Vertebrata</taxon>
        <taxon>Euteleostomi</taxon>
        <taxon>Archelosauria</taxon>
        <taxon>Archosauria</taxon>
        <taxon>Dinosauria</taxon>
        <taxon>Saurischia</taxon>
        <taxon>Theropoda</taxon>
        <taxon>Coelurosauria</taxon>
        <taxon>Aves</taxon>
        <taxon>Neognathae</taxon>
        <taxon>Neoaves</taxon>
        <taxon>Charadriiformes</taxon>
        <taxon>Scolopacidae</taxon>
        <taxon>Limosa</taxon>
    </lineage>
</organism>
<dbReference type="Pfam" id="PF00078">
    <property type="entry name" value="RVT_1"/>
    <property type="match status" value="1"/>
</dbReference>
<dbReference type="PROSITE" id="PS50878">
    <property type="entry name" value="RT_POL"/>
    <property type="match status" value="1"/>
</dbReference>
<protein>
    <submittedName>
        <fullName evidence="2">Rna-directed dna polymerase from mobile element jockey-like</fullName>
    </submittedName>
</protein>
<accession>A0A2I0U065</accession>
<evidence type="ECO:0000259" key="1">
    <source>
        <dbReference type="PROSITE" id="PS50878"/>
    </source>
</evidence>
<proteinExistence type="predicted"/>
<dbReference type="SUPFAM" id="SSF56672">
    <property type="entry name" value="DNA/RNA polymerases"/>
    <property type="match status" value="1"/>
</dbReference>
<dbReference type="Proteomes" id="UP000233556">
    <property type="component" value="Unassembled WGS sequence"/>
</dbReference>
<dbReference type="GO" id="GO:0003964">
    <property type="term" value="F:RNA-directed DNA polymerase activity"/>
    <property type="evidence" value="ECO:0007669"/>
    <property type="project" value="UniProtKB-KW"/>
</dbReference>
<keyword evidence="2" id="KW-0808">Transferase</keyword>
<feature type="domain" description="Reverse transcriptase" evidence="1">
    <location>
        <begin position="1"/>
        <end position="183"/>
    </location>
</feature>
<name>A0A2I0U065_LIMLA</name>
<dbReference type="InterPro" id="IPR043502">
    <property type="entry name" value="DNA/RNA_pol_sf"/>
</dbReference>
<dbReference type="AlphaFoldDB" id="A0A2I0U065"/>
<evidence type="ECO:0000313" key="2">
    <source>
        <dbReference type="EMBL" id="PKU39431.1"/>
    </source>
</evidence>
<dbReference type="InterPro" id="IPR000477">
    <property type="entry name" value="RT_dom"/>
</dbReference>
<keyword evidence="3" id="KW-1185">Reference proteome</keyword>
<evidence type="ECO:0000313" key="3">
    <source>
        <dbReference type="Proteomes" id="UP000233556"/>
    </source>
</evidence>
<reference evidence="3" key="2">
    <citation type="submission" date="2017-12" db="EMBL/GenBank/DDBJ databases">
        <title>Genome sequence of the Bar-tailed Godwit (Limosa lapponica baueri).</title>
        <authorList>
            <person name="Lima N.C.B."/>
            <person name="Parody-Merino A.M."/>
            <person name="Battley P.F."/>
            <person name="Fidler A.E."/>
            <person name="Prosdocimi F."/>
        </authorList>
    </citation>
    <scope>NUCLEOTIDE SEQUENCE [LARGE SCALE GENOMIC DNA]</scope>
</reference>
<gene>
    <name evidence="2" type="ORF">llap_10272</name>
</gene>
<keyword evidence="2" id="KW-0695">RNA-directed DNA polymerase</keyword>
<dbReference type="EMBL" id="KZ506488">
    <property type="protein sequence ID" value="PKU39431.1"/>
    <property type="molecule type" value="Genomic_DNA"/>
</dbReference>
<sequence>MVVLEGKSCLNNLVALYGGETASVDKGRTTNINYLDFCKAFDTVPHNILLYEVERYGFDGWTVWWMRKWLDGSLQRVVLNGSMSRWRSVTSSVPQGSVLRPILFSIFINGIDSGIECTLRKFADNTNMSGTIDTPEVWGAIQRDLDRLEKWAHVNFMRFNQAKCRVLHLGWGNPRYQYRLGDE</sequence>
<keyword evidence="2" id="KW-0548">Nucleotidyltransferase</keyword>
<dbReference type="OrthoDB" id="416454at2759"/>